<gene>
    <name evidence="6" type="primary">rnpA</name>
    <name evidence="8" type="ORF">ATZ36_07510</name>
</gene>
<keyword evidence="9" id="KW-1185">Reference proteome</keyword>
<dbReference type="EC" id="3.1.26.5" evidence="6 7"/>
<dbReference type="GO" id="GO:0000049">
    <property type="term" value="F:tRNA binding"/>
    <property type="evidence" value="ECO:0007669"/>
    <property type="project" value="UniProtKB-UniRule"/>
</dbReference>
<comment type="function">
    <text evidence="6">RNaseP catalyzes the removal of the 5'-leader sequence from pre-tRNA to produce the mature 5'-terminus. It can also cleave other RNA substrates such as 4.5S RNA. The protein component plays an auxiliary but essential role in vivo by binding to the 5'-leader sequence and broadening the substrate specificity of the ribozyme.</text>
</comment>
<name>A0A1E5IH11_ENDTX</name>
<evidence type="ECO:0000256" key="6">
    <source>
        <dbReference type="HAMAP-Rule" id="MF_00227"/>
    </source>
</evidence>
<evidence type="ECO:0000256" key="7">
    <source>
        <dbReference type="NCBIfam" id="TIGR00188"/>
    </source>
</evidence>
<dbReference type="NCBIfam" id="TIGR00188">
    <property type="entry name" value="rnpA"/>
    <property type="match status" value="1"/>
</dbReference>
<dbReference type="GO" id="GO:0001682">
    <property type="term" value="P:tRNA 5'-leader removal"/>
    <property type="evidence" value="ECO:0007669"/>
    <property type="project" value="UniProtKB-UniRule"/>
</dbReference>
<dbReference type="PANTHER" id="PTHR33992:SF1">
    <property type="entry name" value="RIBONUCLEASE P PROTEIN COMPONENT"/>
    <property type="match status" value="1"/>
</dbReference>
<evidence type="ECO:0000256" key="3">
    <source>
        <dbReference type="ARBA" id="ARBA00022759"/>
    </source>
</evidence>
<comment type="catalytic activity">
    <reaction evidence="6">
        <text>Endonucleolytic cleavage of RNA, removing 5'-extranucleotides from tRNA precursor.</text>
        <dbReference type="EC" id="3.1.26.5"/>
    </reaction>
</comment>
<dbReference type="Gene3D" id="3.30.230.10">
    <property type="match status" value="1"/>
</dbReference>
<dbReference type="PANTHER" id="PTHR33992">
    <property type="entry name" value="RIBONUCLEASE P PROTEIN COMPONENT"/>
    <property type="match status" value="1"/>
</dbReference>
<evidence type="ECO:0000313" key="9">
    <source>
        <dbReference type="Proteomes" id="UP000095237"/>
    </source>
</evidence>
<dbReference type="GO" id="GO:0030677">
    <property type="term" value="C:ribonuclease P complex"/>
    <property type="evidence" value="ECO:0007669"/>
    <property type="project" value="TreeGrafter"/>
</dbReference>
<dbReference type="Proteomes" id="UP000095237">
    <property type="component" value="Unassembled WGS sequence"/>
</dbReference>
<reference evidence="8 9" key="1">
    <citation type="submission" date="2015-11" db="EMBL/GenBank/DDBJ databases">
        <title>Evidence for parallel genomic evolution in an endosymbiosis of termite gut flagellates.</title>
        <authorList>
            <person name="Zheng H."/>
        </authorList>
    </citation>
    <scope>NUCLEOTIDE SEQUENCE [LARGE SCALE GENOMIC DNA]</scope>
    <source>
        <strain evidence="8 9">CET450</strain>
    </source>
</reference>
<organism evidence="8 9">
    <name type="scientific">Endomicrobium trichonymphae</name>
    <dbReference type="NCBI Taxonomy" id="1408204"/>
    <lineage>
        <taxon>Bacteria</taxon>
        <taxon>Pseudomonadati</taxon>
        <taxon>Elusimicrobiota</taxon>
        <taxon>Endomicrobiia</taxon>
        <taxon>Endomicrobiales</taxon>
        <taxon>Endomicrobiaceae</taxon>
        <taxon>Candidatus Endomicrobiellum</taxon>
    </lineage>
</organism>
<evidence type="ECO:0000256" key="2">
    <source>
        <dbReference type="ARBA" id="ARBA00022722"/>
    </source>
</evidence>
<keyword evidence="4 6" id="KW-0378">Hydrolase</keyword>
<dbReference type="InterPro" id="IPR020568">
    <property type="entry name" value="Ribosomal_Su5_D2-typ_SF"/>
</dbReference>
<dbReference type="InterPro" id="IPR000100">
    <property type="entry name" value="RNase_P"/>
</dbReference>
<evidence type="ECO:0000256" key="4">
    <source>
        <dbReference type="ARBA" id="ARBA00022801"/>
    </source>
</evidence>
<dbReference type="InterPro" id="IPR014721">
    <property type="entry name" value="Ribsml_uS5_D2-typ_fold_subgr"/>
</dbReference>
<comment type="caution">
    <text evidence="8">The sequence shown here is derived from an EMBL/GenBank/DDBJ whole genome shotgun (WGS) entry which is preliminary data.</text>
</comment>
<evidence type="ECO:0000313" key="8">
    <source>
        <dbReference type="EMBL" id="OEG69792.1"/>
    </source>
</evidence>
<dbReference type="SUPFAM" id="SSF54211">
    <property type="entry name" value="Ribosomal protein S5 domain 2-like"/>
    <property type="match status" value="1"/>
</dbReference>
<keyword evidence="1 6" id="KW-0819">tRNA processing</keyword>
<dbReference type="AlphaFoldDB" id="A0A1E5IH11"/>
<dbReference type="GO" id="GO:0042781">
    <property type="term" value="F:3'-tRNA processing endoribonuclease activity"/>
    <property type="evidence" value="ECO:0007669"/>
    <property type="project" value="TreeGrafter"/>
</dbReference>
<comment type="subunit">
    <text evidence="6">Consists of a catalytic RNA component (M1 or rnpB) and a protein subunit.</text>
</comment>
<keyword evidence="5 6" id="KW-0694">RNA-binding</keyword>
<comment type="similarity">
    <text evidence="6">Belongs to the RnpA family.</text>
</comment>
<accession>A0A1E5IH11</accession>
<sequence length="139" mass="16186">MQTENRKNSSGSLFQESSVGKKFSFTYFERLHIQKDFNKVFKNGLRLENKNIKILVYKRNDGQAIRRLGLITAKRVGAAIVRNRTKRRLREIFRTNKHFLEPGLDLIFISKPGAALLDYDNLEKNILGLLKSVELYNLE</sequence>
<dbReference type="HAMAP" id="MF_00227">
    <property type="entry name" value="RNase_P"/>
    <property type="match status" value="1"/>
</dbReference>
<protein>
    <recommendedName>
        <fullName evidence="6 7">Ribonuclease P protein component</fullName>
        <shortName evidence="6">RNase P protein</shortName>
        <shortName evidence="6">RNaseP protein</shortName>
        <ecNumber evidence="6 7">3.1.26.5</ecNumber>
    </recommendedName>
    <alternativeName>
        <fullName evidence="6">Protein C5</fullName>
    </alternativeName>
</protein>
<proteinExistence type="inferred from homology"/>
<dbReference type="EMBL" id="LNVX01000561">
    <property type="protein sequence ID" value="OEG69792.1"/>
    <property type="molecule type" value="Genomic_DNA"/>
</dbReference>
<keyword evidence="2 6" id="KW-0540">Nuclease</keyword>
<dbReference type="GO" id="GO:0004526">
    <property type="term" value="F:ribonuclease P activity"/>
    <property type="evidence" value="ECO:0007669"/>
    <property type="project" value="UniProtKB-UniRule"/>
</dbReference>
<keyword evidence="3 6" id="KW-0255">Endonuclease</keyword>
<evidence type="ECO:0000256" key="1">
    <source>
        <dbReference type="ARBA" id="ARBA00022694"/>
    </source>
</evidence>
<evidence type="ECO:0000256" key="5">
    <source>
        <dbReference type="ARBA" id="ARBA00022884"/>
    </source>
</evidence>
<dbReference type="Pfam" id="PF00825">
    <property type="entry name" value="Ribonuclease_P"/>
    <property type="match status" value="1"/>
</dbReference>